<gene>
    <name evidence="2" type="ORF">HYPSUDRAFT_202107</name>
</gene>
<name>A0A0D2PRT3_HYPSF</name>
<accession>A0A0D2PRT3</accession>
<protein>
    <submittedName>
        <fullName evidence="2">Uncharacterized protein</fullName>
    </submittedName>
</protein>
<evidence type="ECO:0000313" key="3">
    <source>
        <dbReference type="Proteomes" id="UP000054270"/>
    </source>
</evidence>
<evidence type="ECO:0000256" key="1">
    <source>
        <dbReference type="SAM" id="MobiDB-lite"/>
    </source>
</evidence>
<dbReference type="AlphaFoldDB" id="A0A0D2PRT3"/>
<dbReference type="EMBL" id="KN817549">
    <property type="protein sequence ID" value="KJA22540.1"/>
    <property type="molecule type" value="Genomic_DNA"/>
</dbReference>
<sequence>MRRGAMFLCLRASASRAVHRPLVRRAATRRRCEDSRAPGAPRTLSPPALGLPSNHRVLSHLGQRTHATRAPQQPSTLAARDSVHIGDGEISSAQWHTAGARGPSACHGRPANGSSEAGPERAGKSSVGRLPSTSVRKSATRRSAAAAVPASRPPPRQLQLRLRVPRRATVR</sequence>
<evidence type="ECO:0000313" key="2">
    <source>
        <dbReference type="EMBL" id="KJA22540.1"/>
    </source>
</evidence>
<reference evidence="3" key="1">
    <citation type="submission" date="2014-04" db="EMBL/GenBank/DDBJ databases">
        <title>Evolutionary Origins and Diversification of the Mycorrhizal Mutualists.</title>
        <authorList>
            <consortium name="DOE Joint Genome Institute"/>
            <consortium name="Mycorrhizal Genomics Consortium"/>
            <person name="Kohler A."/>
            <person name="Kuo A."/>
            <person name="Nagy L.G."/>
            <person name="Floudas D."/>
            <person name="Copeland A."/>
            <person name="Barry K.W."/>
            <person name="Cichocki N."/>
            <person name="Veneault-Fourrey C."/>
            <person name="LaButti K."/>
            <person name="Lindquist E.A."/>
            <person name="Lipzen A."/>
            <person name="Lundell T."/>
            <person name="Morin E."/>
            <person name="Murat C."/>
            <person name="Riley R."/>
            <person name="Ohm R."/>
            <person name="Sun H."/>
            <person name="Tunlid A."/>
            <person name="Henrissat B."/>
            <person name="Grigoriev I.V."/>
            <person name="Hibbett D.S."/>
            <person name="Martin F."/>
        </authorList>
    </citation>
    <scope>NUCLEOTIDE SEQUENCE [LARGE SCALE GENOMIC DNA]</scope>
    <source>
        <strain evidence="3">FD-334 SS-4</strain>
    </source>
</reference>
<organism evidence="2 3">
    <name type="scientific">Hypholoma sublateritium (strain FD-334 SS-4)</name>
    <dbReference type="NCBI Taxonomy" id="945553"/>
    <lineage>
        <taxon>Eukaryota</taxon>
        <taxon>Fungi</taxon>
        <taxon>Dikarya</taxon>
        <taxon>Basidiomycota</taxon>
        <taxon>Agaricomycotina</taxon>
        <taxon>Agaricomycetes</taxon>
        <taxon>Agaricomycetidae</taxon>
        <taxon>Agaricales</taxon>
        <taxon>Agaricineae</taxon>
        <taxon>Strophariaceae</taxon>
        <taxon>Hypholoma</taxon>
    </lineage>
</organism>
<keyword evidence="3" id="KW-1185">Reference proteome</keyword>
<feature type="region of interest" description="Disordered" evidence="1">
    <location>
        <begin position="28"/>
        <end position="171"/>
    </location>
</feature>
<proteinExistence type="predicted"/>
<dbReference type="Proteomes" id="UP000054270">
    <property type="component" value="Unassembled WGS sequence"/>
</dbReference>
<feature type="compositionally biased region" description="Low complexity" evidence="1">
    <location>
        <begin position="132"/>
        <end position="150"/>
    </location>
</feature>